<gene>
    <name evidence="3" type="ORF">PFISCL1PPCAC_10624</name>
</gene>
<keyword evidence="1" id="KW-0175">Coiled coil</keyword>
<dbReference type="PANTHER" id="PTHR13453">
    <property type="entry name" value="KAT8 REGULATORY NSL COMPLEX SUBUNIT 2"/>
    <property type="match status" value="1"/>
</dbReference>
<evidence type="ECO:0000256" key="2">
    <source>
        <dbReference type="SAM" id="MobiDB-lite"/>
    </source>
</evidence>
<feature type="compositionally biased region" description="Basic and acidic residues" evidence="2">
    <location>
        <begin position="336"/>
        <end position="347"/>
    </location>
</feature>
<proteinExistence type="predicted"/>
<evidence type="ECO:0000313" key="3">
    <source>
        <dbReference type="EMBL" id="GMT19327.1"/>
    </source>
</evidence>
<feature type="compositionally biased region" description="Low complexity" evidence="2">
    <location>
        <begin position="541"/>
        <end position="550"/>
    </location>
</feature>
<dbReference type="InterPro" id="IPR026316">
    <property type="entry name" value="NSL2"/>
</dbReference>
<feature type="non-terminal residue" evidence="3">
    <location>
        <position position="1"/>
    </location>
</feature>
<feature type="region of interest" description="Disordered" evidence="2">
    <location>
        <begin position="336"/>
        <end position="379"/>
    </location>
</feature>
<dbReference type="GO" id="GO:0044545">
    <property type="term" value="C:NSL complex"/>
    <property type="evidence" value="ECO:0007669"/>
    <property type="project" value="TreeGrafter"/>
</dbReference>
<evidence type="ECO:0000313" key="4">
    <source>
        <dbReference type="Proteomes" id="UP001432322"/>
    </source>
</evidence>
<dbReference type="PANTHER" id="PTHR13453:SF1">
    <property type="entry name" value="KAT8 REGULATORY NSL COMPLEX SUBUNIT 2"/>
    <property type="match status" value="1"/>
</dbReference>
<feature type="region of interest" description="Disordered" evidence="2">
    <location>
        <begin position="448"/>
        <end position="644"/>
    </location>
</feature>
<reference evidence="3" key="1">
    <citation type="submission" date="2023-10" db="EMBL/GenBank/DDBJ databases">
        <title>Genome assembly of Pristionchus species.</title>
        <authorList>
            <person name="Yoshida K."/>
            <person name="Sommer R.J."/>
        </authorList>
    </citation>
    <scope>NUCLEOTIDE SEQUENCE</scope>
    <source>
        <strain evidence="3">RS5133</strain>
    </source>
</reference>
<name>A0AAV5VHX7_9BILA</name>
<dbReference type="AlphaFoldDB" id="A0AAV5VHX7"/>
<feature type="region of interest" description="Disordered" evidence="2">
    <location>
        <begin position="285"/>
        <end position="320"/>
    </location>
</feature>
<feature type="compositionally biased region" description="Low complexity" evidence="2">
    <location>
        <begin position="602"/>
        <end position="618"/>
    </location>
</feature>
<comment type="caution">
    <text evidence="3">The sequence shown here is derived from an EMBL/GenBank/DDBJ whole genome shotgun (WGS) entry which is preliminary data.</text>
</comment>
<dbReference type="EMBL" id="BTSY01000003">
    <property type="protein sequence ID" value="GMT19327.1"/>
    <property type="molecule type" value="Genomic_DNA"/>
</dbReference>
<evidence type="ECO:0000256" key="1">
    <source>
        <dbReference type="SAM" id="Coils"/>
    </source>
</evidence>
<keyword evidence="4" id="KW-1185">Reference proteome</keyword>
<feature type="non-terminal residue" evidence="3">
    <location>
        <position position="644"/>
    </location>
</feature>
<accession>A0AAV5VHX7</accession>
<feature type="compositionally biased region" description="Polar residues" evidence="2">
    <location>
        <begin position="302"/>
        <end position="320"/>
    </location>
</feature>
<dbReference type="Proteomes" id="UP001432322">
    <property type="component" value="Unassembled WGS sequence"/>
</dbReference>
<organism evidence="3 4">
    <name type="scientific">Pristionchus fissidentatus</name>
    <dbReference type="NCBI Taxonomy" id="1538716"/>
    <lineage>
        <taxon>Eukaryota</taxon>
        <taxon>Metazoa</taxon>
        <taxon>Ecdysozoa</taxon>
        <taxon>Nematoda</taxon>
        <taxon>Chromadorea</taxon>
        <taxon>Rhabditida</taxon>
        <taxon>Rhabditina</taxon>
        <taxon>Diplogasteromorpha</taxon>
        <taxon>Diplogasteroidea</taxon>
        <taxon>Neodiplogasteridae</taxon>
        <taxon>Pristionchus</taxon>
    </lineage>
</organism>
<protein>
    <submittedName>
        <fullName evidence="3">Uncharacterized protein</fullName>
    </submittedName>
</protein>
<feature type="compositionally biased region" description="Low complexity" evidence="2">
    <location>
        <begin position="626"/>
        <end position="635"/>
    </location>
</feature>
<feature type="coiled-coil region" evidence="1">
    <location>
        <begin position="143"/>
        <end position="173"/>
    </location>
</feature>
<sequence>KRQLSLFSDSQGTEKGVVPVPHDKFKFMTCVYVAPRTLIKCKEIRPSEIMAKTKGICEMHEGLQRICHKQGELENQLIQFEVEKKGQVDYEEVLRLGDKITEVVPFLTEKDKWSGDIADVVNMECVMEAEDNPLRNSELLSEKEIIRGQLAALKRHNDKLKDAREKNEEKARRRMHELNAFVEFPLKKETKEELGVDETNENPFSLLNKDETNRDMPVCSYEWEVDGKRKKCTHDALPSTHLCSKHTVKRSEQKVFAPCKICRAPTIDFGHEDVLCLHHQNSRLRSEISPGGTTRSYRVKSTPISTKNTPSWHTYDGNSPTGFNTIILDDDTVAEENERTKNERLKETPVPQKPTSSRKRPSEAVPPKTSAPPPTMKHDPAFMAAIMGTNAVANRRKSYTVDNHSMTCARVRPFAPQEFGRHKLLQKPSQMQPRTPRSGIVQLSMAEVHSMGPPPGTILSPSIPPSHQNQSSQSTHGPSINPSSLPSTSRLPHPPSSVSFLNSSLPPSQSTPSRNNQLIERPNVRLQPLPETPEHKEPPRSSHSSFSSSSRQDQIGKMYGKGAFVPGAKREPPKLPVGSNRPPNRNSFPLGKGSMAVQYGRSLAAQSSTSTSQSTLPSPRLPPSKTPLSLSSSTPSRPPLPPLS</sequence>
<feature type="compositionally biased region" description="Polar residues" evidence="2">
    <location>
        <begin position="465"/>
        <end position="518"/>
    </location>
</feature>